<dbReference type="AlphaFoldDB" id="A0A512NS60"/>
<evidence type="ECO:0000313" key="2">
    <source>
        <dbReference type="EMBL" id="GEP61773.1"/>
    </source>
</evidence>
<dbReference type="RefSeq" id="WP_147157058.1">
    <property type="nucleotide sequence ID" value="NZ_BKAJ01000253.1"/>
</dbReference>
<keyword evidence="3" id="KW-1185">Reference proteome</keyword>
<evidence type="ECO:0000313" key="3">
    <source>
        <dbReference type="Proteomes" id="UP000321058"/>
    </source>
</evidence>
<keyword evidence="1" id="KW-1133">Transmembrane helix</keyword>
<keyword evidence="1" id="KW-0812">Transmembrane</keyword>
<proteinExistence type="predicted"/>
<dbReference type="Proteomes" id="UP000321058">
    <property type="component" value="Unassembled WGS sequence"/>
</dbReference>
<dbReference type="EMBL" id="BKAJ01000253">
    <property type="protein sequence ID" value="GEP61773.1"/>
    <property type="molecule type" value="Genomic_DNA"/>
</dbReference>
<name>A0A512NS60_9HYPH</name>
<protein>
    <submittedName>
        <fullName evidence="2">Uncharacterized protein</fullName>
    </submittedName>
</protein>
<feature type="transmembrane region" description="Helical" evidence="1">
    <location>
        <begin position="16"/>
        <end position="34"/>
    </location>
</feature>
<accession>A0A512NS60</accession>
<organism evidence="2 3">
    <name type="scientific">Reyranella soli</name>
    <dbReference type="NCBI Taxonomy" id="1230389"/>
    <lineage>
        <taxon>Bacteria</taxon>
        <taxon>Pseudomonadati</taxon>
        <taxon>Pseudomonadota</taxon>
        <taxon>Alphaproteobacteria</taxon>
        <taxon>Hyphomicrobiales</taxon>
        <taxon>Reyranellaceae</taxon>
        <taxon>Reyranella</taxon>
    </lineage>
</organism>
<gene>
    <name evidence="2" type="ORF">RSO01_89390</name>
</gene>
<reference evidence="2 3" key="1">
    <citation type="submission" date="2019-07" db="EMBL/GenBank/DDBJ databases">
        <title>Whole genome shotgun sequence of Reyranella soli NBRC 108950.</title>
        <authorList>
            <person name="Hosoyama A."/>
            <person name="Uohara A."/>
            <person name="Ohji S."/>
            <person name="Ichikawa N."/>
        </authorList>
    </citation>
    <scope>NUCLEOTIDE SEQUENCE [LARGE SCALE GENOMIC DNA]</scope>
    <source>
        <strain evidence="2 3">NBRC 108950</strain>
    </source>
</reference>
<keyword evidence="1" id="KW-0472">Membrane</keyword>
<sequence length="207" mass="22250">METISQWIAALQKQDYFIVGAAVLAVLAALAGLVRNVATLREFSVAIWHRFWPPSPLPPKEAAEAVLSLRKMGGYKEAMLESLQNYMRSKDEAGRAGAWKASQKAMRSTANALLKAKSALIDYKAALGQDAAPSSKQLLSLMEKRHALLLQSLEPPLPPPSDADVSTLFSDHMALVGTISSALDKFATEVGQRTPDAGGLQKPKVGP</sequence>
<comment type="caution">
    <text evidence="2">The sequence shown here is derived from an EMBL/GenBank/DDBJ whole genome shotgun (WGS) entry which is preliminary data.</text>
</comment>
<evidence type="ECO:0000256" key="1">
    <source>
        <dbReference type="SAM" id="Phobius"/>
    </source>
</evidence>